<evidence type="ECO:0000313" key="2">
    <source>
        <dbReference type="EMBL" id="KAF5358228.1"/>
    </source>
</evidence>
<dbReference type="Proteomes" id="UP000559027">
    <property type="component" value="Unassembled WGS sequence"/>
</dbReference>
<feature type="region of interest" description="Disordered" evidence="1">
    <location>
        <begin position="43"/>
        <end position="150"/>
    </location>
</feature>
<dbReference type="AlphaFoldDB" id="A0A8H5G4K5"/>
<keyword evidence="3" id="KW-1185">Reference proteome</keyword>
<accession>A0A8H5G4K5</accession>
<reference evidence="2 3" key="1">
    <citation type="journal article" date="2020" name="ISME J.">
        <title>Uncovering the hidden diversity of litter-decomposition mechanisms in mushroom-forming fungi.</title>
        <authorList>
            <person name="Floudas D."/>
            <person name="Bentzer J."/>
            <person name="Ahren D."/>
            <person name="Johansson T."/>
            <person name="Persson P."/>
            <person name="Tunlid A."/>
        </authorList>
    </citation>
    <scope>NUCLEOTIDE SEQUENCE [LARGE SCALE GENOMIC DNA]</scope>
    <source>
        <strain evidence="2 3">CBS 146.42</strain>
    </source>
</reference>
<comment type="caution">
    <text evidence="2">The sequence shown here is derived from an EMBL/GenBank/DDBJ whole genome shotgun (WGS) entry which is preliminary data.</text>
</comment>
<dbReference type="OrthoDB" id="3429912at2759"/>
<feature type="compositionally biased region" description="Polar residues" evidence="1">
    <location>
        <begin position="140"/>
        <end position="149"/>
    </location>
</feature>
<organism evidence="2 3">
    <name type="scientific">Leucocoprinus leucothites</name>
    <dbReference type="NCBI Taxonomy" id="201217"/>
    <lineage>
        <taxon>Eukaryota</taxon>
        <taxon>Fungi</taxon>
        <taxon>Dikarya</taxon>
        <taxon>Basidiomycota</taxon>
        <taxon>Agaricomycotina</taxon>
        <taxon>Agaricomycetes</taxon>
        <taxon>Agaricomycetidae</taxon>
        <taxon>Agaricales</taxon>
        <taxon>Agaricineae</taxon>
        <taxon>Agaricaceae</taxon>
        <taxon>Leucocoprinus</taxon>
    </lineage>
</organism>
<name>A0A8H5G4K5_9AGAR</name>
<sequence>MTRSLTKDVAAVLENIEASPTYIPALYTTFLCVLISAQLEPQQGSQAGEPKQDEGDPTYVLPSTLGIYESPSTNTASPPVLKPAQALNSNHTSPNPNPTGSKGIPSPSAATAPTTTTTGISGKCSIDDDDSEMGPVVGMSTFQPTSPNRTDGGAMVGGLTMENILSGFWDSMLVPGGGFVFGDGGSGLITPRFGLSPMQSGTNAPSRGHAQHPLTQYDKRVFNHHGQLKDGI</sequence>
<proteinExistence type="predicted"/>
<protein>
    <submittedName>
        <fullName evidence="2">Uncharacterized protein</fullName>
    </submittedName>
</protein>
<feature type="compositionally biased region" description="Low complexity" evidence="1">
    <location>
        <begin position="103"/>
        <end position="122"/>
    </location>
</feature>
<dbReference type="EMBL" id="JAACJO010000005">
    <property type="protein sequence ID" value="KAF5358228.1"/>
    <property type="molecule type" value="Genomic_DNA"/>
</dbReference>
<gene>
    <name evidence="2" type="ORF">D9756_001252</name>
</gene>
<evidence type="ECO:0000256" key="1">
    <source>
        <dbReference type="SAM" id="MobiDB-lite"/>
    </source>
</evidence>
<evidence type="ECO:0000313" key="3">
    <source>
        <dbReference type="Proteomes" id="UP000559027"/>
    </source>
</evidence>